<evidence type="ECO:0000313" key="9">
    <source>
        <dbReference type="EMBL" id="XDJ55863.1"/>
    </source>
</evidence>
<evidence type="ECO:0000313" key="4">
    <source>
        <dbReference type="EMBL" id="XDJ43080.1"/>
    </source>
</evidence>
<evidence type="ECO:0000313" key="17">
    <source>
        <dbReference type="EMBL" id="XDJ76373.1"/>
    </source>
</evidence>
<evidence type="ECO:0000313" key="7">
    <source>
        <dbReference type="EMBL" id="XDJ51016.1"/>
    </source>
</evidence>
<dbReference type="EMBL" id="CP158270">
    <property type="protein sequence ID" value="XDJ90619.1"/>
    <property type="molecule type" value="Genomic_DNA"/>
</dbReference>
<dbReference type="GO" id="GO:0004462">
    <property type="term" value="F:lactoylglutathione lyase activity"/>
    <property type="evidence" value="ECO:0007669"/>
    <property type="project" value="InterPro"/>
</dbReference>
<dbReference type="SUPFAM" id="SSF54593">
    <property type="entry name" value="Glyoxalase/Bleomycin resistance protein/Dihydroxybiphenyl dioxygenase"/>
    <property type="match status" value="1"/>
</dbReference>
<dbReference type="AlphaFoldDB" id="A0AB39GSA0"/>
<dbReference type="Pfam" id="PF00903">
    <property type="entry name" value="Glyoxalase"/>
    <property type="match status" value="1"/>
</dbReference>
<organism evidence="23">
    <name type="scientific">Castellaniella ginsengisoli</name>
    <dbReference type="NCBI Taxonomy" id="546114"/>
    <lineage>
        <taxon>Bacteria</taxon>
        <taxon>Pseudomonadati</taxon>
        <taxon>Pseudomonadota</taxon>
        <taxon>Betaproteobacteria</taxon>
        <taxon>Burkholderiales</taxon>
        <taxon>Alcaligenaceae</taxon>
        <taxon>Castellaniella</taxon>
    </lineage>
</organism>
<dbReference type="EMBL" id="CP158256">
    <property type="protein sequence ID" value="XDJ53247.1"/>
    <property type="molecule type" value="Genomic_DNA"/>
</dbReference>
<sequence length="140" mass="15622">MRFDTLRLDHIGIRVTDLARAEAFYAKLGFTRAPGEFAPQARACGLIHPTGLRIHLIYNGEPAREGNVLLDAPIKRPGYTHAAFIVDSMDELVAWLANENIRISEGPVMMGHGRRNVCFIRDPDLNVLEFNEILVGRKAA</sequence>
<dbReference type="EMBL" id="CP158259">
    <property type="protein sequence ID" value="XDJ60709.1"/>
    <property type="molecule type" value="Genomic_DNA"/>
</dbReference>
<dbReference type="InterPro" id="IPR037523">
    <property type="entry name" value="VOC_core"/>
</dbReference>
<evidence type="ECO:0000313" key="24">
    <source>
        <dbReference type="EMBL" id="XDJ94994.1"/>
    </source>
</evidence>
<proteinExistence type="predicted"/>
<evidence type="ECO:0000313" key="5">
    <source>
        <dbReference type="EMBL" id="XDJ44915.1"/>
    </source>
</evidence>
<evidence type="ECO:0000313" key="6">
    <source>
        <dbReference type="EMBL" id="XDJ48228.1"/>
    </source>
</evidence>
<dbReference type="EMBL" id="CP158252">
    <property type="protein sequence ID" value="XDJ43080.1"/>
    <property type="molecule type" value="Genomic_DNA"/>
</dbReference>
<dbReference type="Gene3D" id="3.10.180.10">
    <property type="entry name" value="2,3-Dihydroxybiphenyl 1,2-Dioxygenase, domain 1"/>
    <property type="match status" value="1"/>
</dbReference>
<protein>
    <submittedName>
        <fullName evidence="23">VOC family protein</fullName>
    </submittedName>
</protein>
<dbReference type="EMBL" id="CP158257">
    <property type="protein sequence ID" value="XDJ55863.1"/>
    <property type="molecule type" value="Genomic_DNA"/>
</dbReference>
<dbReference type="EMBL" id="CP158267">
    <property type="protein sequence ID" value="XDJ80107.1"/>
    <property type="molecule type" value="Genomic_DNA"/>
</dbReference>
<reference evidence="3 26" key="1">
    <citation type="journal article" date="2019" name="Int. J. Syst. Evol. Microbiol.">
        <title>The Global Catalogue of Microorganisms (GCM) 10K type strain sequencing project: providing services to taxonomists for standard genome sequencing and annotation.</title>
        <authorList>
            <consortium name="The Broad Institute Genomics Platform"/>
            <consortium name="The Broad Institute Genome Sequencing Center for Infectious Disease"/>
            <person name="Wu L."/>
            <person name="Ma J."/>
        </authorList>
    </citation>
    <scope>NUCLEOTIDE SEQUENCE [LARGE SCALE GENOMIC DNA]</scope>
    <source>
        <strain evidence="3 26">JCM 15515</strain>
    </source>
</reference>
<evidence type="ECO:0000313" key="16">
    <source>
        <dbReference type="EMBL" id="XDJ73371.1"/>
    </source>
</evidence>
<evidence type="ECO:0000259" key="2">
    <source>
        <dbReference type="PROSITE" id="PS51819"/>
    </source>
</evidence>
<dbReference type="PROSITE" id="PS51819">
    <property type="entry name" value="VOC"/>
    <property type="match status" value="1"/>
</dbReference>
<accession>A0AB39GSA0</accession>
<evidence type="ECO:0000313" key="12">
    <source>
        <dbReference type="EMBL" id="XDJ64675.1"/>
    </source>
</evidence>
<feature type="domain" description="VOC" evidence="2">
    <location>
        <begin position="7"/>
        <end position="133"/>
    </location>
</feature>
<evidence type="ECO:0000313" key="11">
    <source>
        <dbReference type="EMBL" id="XDJ60709.1"/>
    </source>
</evidence>
<evidence type="ECO:0000313" key="13">
    <source>
        <dbReference type="EMBL" id="XDJ65252.1"/>
    </source>
</evidence>
<dbReference type="Proteomes" id="UP001500573">
    <property type="component" value="Unassembled WGS sequence"/>
</dbReference>
<evidence type="ECO:0000313" key="3">
    <source>
        <dbReference type="EMBL" id="GAA0775265.1"/>
    </source>
</evidence>
<evidence type="ECO:0000313" key="10">
    <source>
        <dbReference type="EMBL" id="XDJ58555.1"/>
    </source>
</evidence>
<evidence type="ECO:0000313" key="20">
    <source>
        <dbReference type="EMBL" id="XDJ84669.1"/>
    </source>
</evidence>
<dbReference type="EMBL" id="CP158269">
    <property type="protein sequence ID" value="XDJ89243.1"/>
    <property type="molecule type" value="Genomic_DNA"/>
</dbReference>
<evidence type="ECO:0000313" key="22">
    <source>
        <dbReference type="EMBL" id="XDJ90619.1"/>
    </source>
</evidence>
<dbReference type="EMBL" id="CP158260">
    <property type="protein sequence ID" value="XDJ64675.1"/>
    <property type="molecule type" value="Genomic_DNA"/>
</dbReference>
<dbReference type="InterPro" id="IPR029068">
    <property type="entry name" value="Glyas_Bleomycin-R_OHBP_Dase"/>
</dbReference>
<dbReference type="EMBL" id="BAAAEX010000003">
    <property type="protein sequence ID" value="GAA0775265.1"/>
    <property type="molecule type" value="Genomic_DNA"/>
</dbReference>
<dbReference type="EMBL" id="CP158263">
    <property type="protein sequence ID" value="XDJ71109.1"/>
    <property type="molecule type" value="Genomic_DNA"/>
</dbReference>
<dbReference type="EMBL" id="CP158255">
    <property type="protein sequence ID" value="XDJ51016.1"/>
    <property type="molecule type" value="Genomic_DNA"/>
</dbReference>
<dbReference type="EMBL" id="CP158253">
    <property type="protein sequence ID" value="XDJ44915.1"/>
    <property type="molecule type" value="Genomic_DNA"/>
</dbReference>
<dbReference type="GeneID" id="93066142"/>
<dbReference type="EMBL" id="CP158261">
    <property type="protein sequence ID" value="XDJ65252.1"/>
    <property type="molecule type" value="Genomic_DNA"/>
</dbReference>
<evidence type="ECO:0000313" key="18">
    <source>
        <dbReference type="EMBL" id="XDJ80107.1"/>
    </source>
</evidence>
<dbReference type="EMBL" id="CP158268">
    <property type="protein sequence ID" value="XDJ84669.1"/>
    <property type="molecule type" value="Genomic_DNA"/>
</dbReference>
<dbReference type="EMBL" id="CP158262">
    <property type="protein sequence ID" value="XDJ70261.1"/>
    <property type="molecule type" value="Genomic_DNA"/>
</dbReference>
<evidence type="ECO:0000313" key="14">
    <source>
        <dbReference type="EMBL" id="XDJ70261.1"/>
    </source>
</evidence>
<evidence type="ECO:0000313" key="25">
    <source>
        <dbReference type="EMBL" id="XDJ97642.1"/>
    </source>
</evidence>
<evidence type="ECO:0000313" key="21">
    <source>
        <dbReference type="EMBL" id="XDJ89243.1"/>
    </source>
</evidence>
<reference evidence="3" key="2">
    <citation type="submission" date="2023-12" db="EMBL/GenBank/DDBJ databases">
        <authorList>
            <person name="Sun Q."/>
            <person name="Inoue M."/>
        </authorList>
    </citation>
    <scope>NUCLEOTIDE SEQUENCE</scope>
    <source>
        <strain evidence="3">JCM 15515</strain>
    </source>
</reference>
<dbReference type="EMBL" id="CP158271">
    <property type="protein sequence ID" value="XDJ93850.1"/>
    <property type="molecule type" value="Genomic_DNA"/>
</dbReference>
<evidence type="ECO:0000256" key="1">
    <source>
        <dbReference type="ARBA" id="ARBA00022723"/>
    </source>
</evidence>
<gene>
    <name evidence="10" type="ORF">ABRY90_01125</name>
    <name evidence="13" type="ORF">ABRY91_07280</name>
    <name evidence="11" type="ORF">ABRY92_12085</name>
    <name evidence="14" type="ORF">ABRY94_05615</name>
    <name evidence="23" type="ORF">ABRY95_02190</name>
    <name evidence="19" type="ORF">ABRY96_05560</name>
    <name evidence="16" type="ORF">ABRY97_06875</name>
    <name evidence="21" type="ORF">ABRY98_06770</name>
    <name evidence="4" type="ORF">ABRY99_05820</name>
    <name evidence="9" type="ORF">ABRZ00_01370</name>
    <name evidence="8" type="ORF">ABRZ01_01710</name>
    <name evidence="5" type="ORF">ABRZ02_01020</name>
    <name evidence="12" type="ORF">ABRZ03_04910</name>
    <name evidence="6" type="ORF">ABRZ04_03975</name>
    <name evidence="24" type="ORF">ABRZ05_07660</name>
    <name evidence="15" type="ORF">ABRZ06_09190</name>
    <name evidence="18" type="ORF">ABRZ07_00905</name>
    <name evidence="20" type="ORF">ABRZ08_10615</name>
    <name evidence="7" type="ORF">ABRZ09_03940</name>
    <name evidence="17" type="ORF">ABRZ10_09355</name>
    <name evidence="25" type="ORF">ABRZ11_07315</name>
    <name evidence="22" type="ORF">ABRZ12_13415</name>
    <name evidence="3" type="ORF">GCM10009108_08020</name>
</gene>
<evidence type="ECO:0000313" key="19">
    <source>
        <dbReference type="EMBL" id="XDJ83673.1"/>
    </source>
</evidence>
<keyword evidence="1" id="KW-0479">Metal-binding</keyword>
<keyword evidence="26" id="KW-1185">Reference proteome</keyword>
<dbReference type="PROSITE" id="PS00934">
    <property type="entry name" value="GLYOXALASE_I_1"/>
    <property type="match status" value="1"/>
</dbReference>
<evidence type="ECO:0000313" key="23">
    <source>
        <dbReference type="EMBL" id="XDJ93850.1"/>
    </source>
</evidence>
<reference evidence="23" key="3">
    <citation type="submission" date="2024-05" db="EMBL/GenBank/DDBJ databases">
        <authorList>
            <person name="Luo Y.-C."/>
            <person name="Nicholds J."/>
            <person name="Mortimer T."/>
            <person name="Maboni G."/>
        </authorList>
    </citation>
    <scope>NUCLEOTIDE SEQUENCE</scope>
    <source>
        <strain evidence="24">124370</strain>
        <strain evidence="25">124566</strain>
        <strain evidence="23">124953</strain>
        <strain evidence="22">130308</strain>
        <strain evidence="21">130416</strain>
        <strain evidence="20">140124</strain>
        <strain evidence="18">141555</strain>
        <strain evidence="19">143751</strain>
        <strain evidence="17">143769</strain>
        <strain evidence="16">143811</strain>
        <strain evidence="15">143936</strain>
        <strain evidence="14">144863</strain>
        <strain evidence="13">145849</strain>
        <strain evidence="12">145850</strain>
        <strain evidence="11">145852</strain>
        <strain evidence="10">148131</strain>
        <strain evidence="9">150221</strain>
        <strain evidence="8">150964</strain>
        <strain evidence="7">151108</strain>
        <strain evidence="6">151836</strain>
        <strain evidence="5">153271</strain>
        <strain evidence="4">153920</strain>
    </source>
</reference>
<dbReference type="EMBL" id="CP158264">
    <property type="protein sequence ID" value="XDJ73371.1"/>
    <property type="molecule type" value="Genomic_DNA"/>
</dbReference>
<evidence type="ECO:0000313" key="15">
    <source>
        <dbReference type="EMBL" id="XDJ71109.1"/>
    </source>
</evidence>
<evidence type="ECO:0000313" key="26">
    <source>
        <dbReference type="Proteomes" id="UP001500573"/>
    </source>
</evidence>
<dbReference type="EMBL" id="CP158272">
    <property type="protein sequence ID" value="XDJ97642.1"/>
    <property type="molecule type" value="Genomic_DNA"/>
</dbReference>
<dbReference type="KEGG" id="cgin:ABRZ00_01370"/>
<dbReference type="CDD" id="cd06587">
    <property type="entry name" value="VOC"/>
    <property type="match status" value="1"/>
</dbReference>
<dbReference type="EMBL" id="CP158273">
    <property type="protein sequence ID" value="XDJ94994.1"/>
    <property type="molecule type" value="Genomic_DNA"/>
</dbReference>
<dbReference type="InterPro" id="IPR018146">
    <property type="entry name" value="Glyoxalase_1_CS"/>
</dbReference>
<dbReference type="InterPro" id="IPR004360">
    <property type="entry name" value="Glyas_Fos-R_dOase_dom"/>
</dbReference>
<dbReference type="EMBL" id="CP158266">
    <property type="protein sequence ID" value="XDJ83673.1"/>
    <property type="molecule type" value="Genomic_DNA"/>
</dbReference>
<dbReference type="EMBL" id="CP158265">
    <property type="protein sequence ID" value="XDJ76373.1"/>
    <property type="molecule type" value="Genomic_DNA"/>
</dbReference>
<dbReference type="RefSeq" id="WP_343835767.1">
    <property type="nucleotide sequence ID" value="NZ_BAAAEX010000003.1"/>
</dbReference>
<evidence type="ECO:0000313" key="8">
    <source>
        <dbReference type="EMBL" id="XDJ53247.1"/>
    </source>
</evidence>
<dbReference type="EMBL" id="CP158258">
    <property type="protein sequence ID" value="XDJ58555.1"/>
    <property type="molecule type" value="Genomic_DNA"/>
</dbReference>
<name>A0AB39GSA0_9BURK</name>
<dbReference type="EMBL" id="CP158254">
    <property type="protein sequence ID" value="XDJ48228.1"/>
    <property type="molecule type" value="Genomic_DNA"/>
</dbReference>
<dbReference type="GO" id="GO:0046872">
    <property type="term" value="F:metal ion binding"/>
    <property type="evidence" value="ECO:0007669"/>
    <property type="project" value="UniProtKB-KW"/>
</dbReference>